<comment type="similarity">
    <text evidence="1 4">Belongs to the glycosyl hydrolase 28 family.</text>
</comment>
<keyword evidence="7" id="KW-1185">Reference proteome</keyword>
<gene>
    <name evidence="6" type="ORF">QJS10_CPB22g00886</name>
</gene>
<accession>A0AAV9C156</accession>
<keyword evidence="2 4" id="KW-0378">Hydrolase</keyword>
<feature type="signal peptide" evidence="5">
    <location>
        <begin position="1"/>
        <end position="36"/>
    </location>
</feature>
<comment type="caution">
    <text evidence="6">The sequence shown here is derived from an EMBL/GenBank/DDBJ whole genome shotgun (WGS) entry which is preliminary data.</text>
</comment>
<name>A0AAV9C156_ACOCL</name>
<keyword evidence="5" id="KW-0732">Signal</keyword>
<dbReference type="PANTHER" id="PTHR31339">
    <property type="entry name" value="PECTIN LYASE-RELATED"/>
    <property type="match status" value="1"/>
</dbReference>
<dbReference type="Pfam" id="PF00295">
    <property type="entry name" value="Glyco_hydro_28"/>
    <property type="match status" value="1"/>
</dbReference>
<dbReference type="Gene3D" id="2.160.20.10">
    <property type="entry name" value="Single-stranded right-handed beta-helix, Pectin lyase-like"/>
    <property type="match status" value="1"/>
</dbReference>
<evidence type="ECO:0000256" key="4">
    <source>
        <dbReference type="RuleBase" id="RU361169"/>
    </source>
</evidence>
<sequence>MEPKRNLRQAFRFQSTNSIWVLLMLGLLSSLKVVQCKGLRSPKPTTVGCRAHNVSLMDFGGIGDGITLNTEAFRSAVAYLNQFSSDGGGLLYVPAGRWVTGSFNLTSRFTLFLHKDAVILGSPDMNDWPIIDPLPSYGRGRDAPGGRYSPLIFGSNLTDVVITGDNGTIDGQGGPWWKKYRAGKLNHTRGHLIELMFSNRILISKVTLMNSPFWTVHPVYSSNIIVSGITILAPVNSANTDGIDPDSCSNVLIEDCYIVSGDDCIAIKSGWDEYGIAFHTPSRHILIRRLTCISPTSAAIALGSEMSGGIQDVRAESIHAIDTESAVRIKSSVGRGGYVRDVYVRRMKLKTMKYVFWMTGDYGNHPDNHYDPNAVPVIEGISYSDVTAKNVTIAGQMQGTRKVVFKGLCLSNVKIRMAKGVKGRPAWNCTASRAR</sequence>
<dbReference type="InterPro" id="IPR012334">
    <property type="entry name" value="Pectin_lyas_fold"/>
</dbReference>
<evidence type="ECO:0000256" key="1">
    <source>
        <dbReference type="ARBA" id="ARBA00008834"/>
    </source>
</evidence>
<dbReference type="InterPro" id="IPR006626">
    <property type="entry name" value="PbH1"/>
</dbReference>
<evidence type="ECO:0000256" key="5">
    <source>
        <dbReference type="SAM" id="SignalP"/>
    </source>
</evidence>
<evidence type="ECO:0000313" key="6">
    <source>
        <dbReference type="EMBL" id="KAK1282064.1"/>
    </source>
</evidence>
<dbReference type="EMBL" id="JAUJYO010000022">
    <property type="protein sequence ID" value="KAK1282064.1"/>
    <property type="molecule type" value="Genomic_DNA"/>
</dbReference>
<reference evidence="6" key="1">
    <citation type="journal article" date="2023" name="Nat. Commun.">
        <title>Diploid and tetraploid genomes of Acorus and the evolution of monocots.</title>
        <authorList>
            <person name="Ma L."/>
            <person name="Liu K.W."/>
            <person name="Li Z."/>
            <person name="Hsiao Y.Y."/>
            <person name="Qi Y."/>
            <person name="Fu T."/>
            <person name="Tang G.D."/>
            <person name="Zhang D."/>
            <person name="Sun W.H."/>
            <person name="Liu D.K."/>
            <person name="Li Y."/>
            <person name="Chen G.Z."/>
            <person name="Liu X.D."/>
            <person name="Liao X.Y."/>
            <person name="Jiang Y.T."/>
            <person name="Yu X."/>
            <person name="Hao Y."/>
            <person name="Huang J."/>
            <person name="Zhao X.W."/>
            <person name="Ke S."/>
            <person name="Chen Y.Y."/>
            <person name="Wu W.L."/>
            <person name="Hsu J.L."/>
            <person name="Lin Y.F."/>
            <person name="Huang M.D."/>
            <person name="Li C.Y."/>
            <person name="Huang L."/>
            <person name="Wang Z.W."/>
            <person name="Zhao X."/>
            <person name="Zhong W.Y."/>
            <person name="Peng D.H."/>
            <person name="Ahmad S."/>
            <person name="Lan S."/>
            <person name="Zhang J.S."/>
            <person name="Tsai W.C."/>
            <person name="Van de Peer Y."/>
            <person name="Liu Z.J."/>
        </authorList>
    </citation>
    <scope>NUCLEOTIDE SEQUENCE</scope>
    <source>
        <strain evidence="6">CP</strain>
    </source>
</reference>
<dbReference type="InterPro" id="IPR051801">
    <property type="entry name" value="GH28_Enzymes"/>
</dbReference>
<dbReference type="AlphaFoldDB" id="A0AAV9C156"/>
<dbReference type="Proteomes" id="UP001180020">
    <property type="component" value="Unassembled WGS sequence"/>
</dbReference>
<evidence type="ECO:0000256" key="3">
    <source>
        <dbReference type="ARBA" id="ARBA00023295"/>
    </source>
</evidence>
<dbReference type="InterPro" id="IPR011050">
    <property type="entry name" value="Pectin_lyase_fold/virulence"/>
</dbReference>
<dbReference type="InterPro" id="IPR000743">
    <property type="entry name" value="Glyco_hydro_28"/>
</dbReference>
<dbReference type="SMART" id="SM00710">
    <property type="entry name" value="PbH1"/>
    <property type="match status" value="4"/>
</dbReference>
<dbReference type="GO" id="GO:0005975">
    <property type="term" value="P:carbohydrate metabolic process"/>
    <property type="evidence" value="ECO:0007669"/>
    <property type="project" value="InterPro"/>
</dbReference>
<feature type="chain" id="PRO_5043877498" evidence="5">
    <location>
        <begin position="37"/>
        <end position="435"/>
    </location>
</feature>
<reference evidence="6" key="2">
    <citation type="submission" date="2023-06" db="EMBL/GenBank/DDBJ databases">
        <authorList>
            <person name="Ma L."/>
            <person name="Liu K.-W."/>
            <person name="Li Z."/>
            <person name="Hsiao Y.-Y."/>
            <person name="Qi Y."/>
            <person name="Fu T."/>
            <person name="Tang G."/>
            <person name="Zhang D."/>
            <person name="Sun W.-H."/>
            <person name="Liu D.-K."/>
            <person name="Li Y."/>
            <person name="Chen G.-Z."/>
            <person name="Liu X.-D."/>
            <person name="Liao X.-Y."/>
            <person name="Jiang Y.-T."/>
            <person name="Yu X."/>
            <person name="Hao Y."/>
            <person name="Huang J."/>
            <person name="Zhao X.-W."/>
            <person name="Ke S."/>
            <person name="Chen Y.-Y."/>
            <person name="Wu W.-L."/>
            <person name="Hsu J.-L."/>
            <person name="Lin Y.-F."/>
            <person name="Huang M.-D."/>
            <person name="Li C.-Y."/>
            <person name="Huang L."/>
            <person name="Wang Z.-W."/>
            <person name="Zhao X."/>
            <person name="Zhong W.-Y."/>
            <person name="Peng D.-H."/>
            <person name="Ahmad S."/>
            <person name="Lan S."/>
            <person name="Zhang J.-S."/>
            <person name="Tsai W.-C."/>
            <person name="Van De Peer Y."/>
            <person name="Liu Z.-J."/>
        </authorList>
    </citation>
    <scope>NUCLEOTIDE SEQUENCE</scope>
    <source>
        <strain evidence="6">CP</strain>
        <tissue evidence="6">Leaves</tissue>
    </source>
</reference>
<keyword evidence="3 4" id="KW-0326">Glycosidase</keyword>
<organism evidence="6 7">
    <name type="scientific">Acorus calamus</name>
    <name type="common">Sweet flag</name>
    <dbReference type="NCBI Taxonomy" id="4465"/>
    <lineage>
        <taxon>Eukaryota</taxon>
        <taxon>Viridiplantae</taxon>
        <taxon>Streptophyta</taxon>
        <taxon>Embryophyta</taxon>
        <taxon>Tracheophyta</taxon>
        <taxon>Spermatophyta</taxon>
        <taxon>Magnoliopsida</taxon>
        <taxon>Liliopsida</taxon>
        <taxon>Acoraceae</taxon>
        <taxon>Acorus</taxon>
    </lineage>
</organism>
<proteinExistence type="inferred from homology"/>
<dbReference type="SUPFAM" id="SSF51126">
    <property type="entry name" value="Pectin lyase-like"/>
    <property type="match status" value="1"/>
</dbReference>
<evidence type="ECO:0000313" key="7">
    <source>
        <dbReference type="Proteomes" id="UP001180020"/>
    </source>
</evidence>
<dbReference type="GO" id="GO:0004650">
    <property type="term" value="F:polygalacturonase activity"/>
    <property type="evidence" value="ECO:0007669"/>
    <property type="project" value="InterPro"/>
</dbReference>
<evidence type="ECO:0000256" key="2">
    <source>
        <dbReference type="ARBA" id="ARBA00022801"/>
    </source>
</evidence>
<dbReference type="PANTHER" id="PTHR31339:SF66">
    <property type="entry name" value="OS06G0106800 PROTEIN"/>
    <property type="match status" value="1"/>
</dbReference>
<protein>
    <submittedName>
        <fullName evidence="6">Polygalacturonase</fullName>
    </submittedName>
</protein>